<evidence type="ECO:0000256" key="2">
    <source>
        <dbReference type="ARBA" id="ARBA00022900"/>
    </source>
</evidence>
<dbReference type="PROSITE" id="PS50279">
    <property type="entry name" value="BPTI_KUNITZ_2"/>
    <property type="match status" value="2"/>
</dbReference>
<evidence type="ECO:0000256" key="1">
    <source>
        <dbReference type="ARBA" id="ARBA00022690"/>
    </source>
</evidence>
<dbReference type="SMART" id="SM00131">
    <property type="entry name" value="KU"/>
    <property type="match status" value="2"/>
</dbReference>
<evidence type="ECO:0000313" key="6">
    <source>
        <dbReference type="EMBL" id="CAL8109448.1"/>
    </source>
</evidence>
<dbReference type="Gene3D" id="4.10.410.10">
    <property type="entry name" value="Pancreatic trypsin inhibitor Kunitz domain"/>
    <property type="match status" value="2"/>
</dbReference>
<dbReference type="PANTHER" id="PTHR10083">
    <property type="entry name" value="KUNITZ-TYPE PROTEASE INHIBITOR-RELATED"/>
    <property type="match status" value="1"/>
</dbReference>
<reference evidence="6 7" key="1">
    <citation type="submission" date="2024-08" db="EMBL/GenBank/DDBJ databases">
        <authorList>
            <person name="Cucini C."/>
            <person name="Frati F."/>
        </authorList>
    </citation>
    <scope>NUCLEOTIDE SEQUENCE [LARGE SCALE GENOMIC DNA]</scope>
</reference>
<dbReference type="SUPFAM" id="SSF57362">
    <property type="entry name" value="BPTI-like"/>
    <property type="match status" value="2"/>
</dbReference>
<organism evidence="6 7">
    <name type="scientific">Orchesella dallaii</name>
    <dbReference type="NCBI Taxonomy" id="48710"/>
    <lineage>
        <taxon>Eukaryota</taxon>
        <taxon>Metazoa</taxon>
        <taxon>Ecdysozoa</taxon>
        <taxon>Arthropoda</taxon>
        <taxon>Hexapoda</taxon>
        <taxon>Collembola</taxon>
        <taxon>Entomobryomorpha</taxon>
        <taxon>Entomobryoidea</taxon>
        <taxon>Orchesellidae</taxon>
        <taxon>Orchesellinae</taxon>
        <taxon>Orchesella</taxon>
    </lineage>
</organism>
<proteinExistence type="predicted"/>
<sequence length="289" mass="31218">MSGKYFIFSIRRSAAAAVYIVALLFVVGVLVSPSNGIPVASPDESASVPSTTVKILIPPSSTSDDDDDAVVIEAGNGTNSPVPREPFHPNDCSLEKSKGPCRAILDMWFFNSATKTCEQFQYSGCGGNGNRFSEKMECENLCGADSKNKSGDDDVEDDTVVIEAEESNNGTCPEFDGCGPLKCAVIKDEKTGCQKCACSLIPDDDEPEIKLPVGSVSGKPSEDDEERMNDKPEDVCGLPEVRGDCRAMVTRFRFDTKTKKCIMFHYGGCNSNGNNFVSEEKCMQFCKGQ</sequence>
<dbReference type="PRINTS" id="PR00759">
    <property type="entry name" value="BASICPTASE"/>
</dbReference>
<keyword evidence="3" id="KW-1015">Disulfide bond</keyword>
<keyword evidence="2" id="KW-0722">Serine protease inhibitor</keyword>
<feature type="domain" description="BPTI/Kunitz inhibitor" evidence="5">
    <location>
        <begin position="92"/>
        <end position="142"/>
    </location>
</feature>
<comment type="caution">
    <text evidence="6">The sequence shown here is derived from an EMBL/GenBank/DDBJ whole genome shotgun (WGS) entry which is preliminary data.</text>
</comment>
<dbReference type="Proteomes" id="UP001642540">
    <property type="component" value="Unassembled WGS sequence"/>
</dbReference>
<evidence type="ECO:0000256" key="4">
    <source>
        <dbReference type="SAM" id="MobiDB-lite"/>
    </source>
</evidence>
<gene>
    <name evidence="6" type="ORF">ODALV1_LOCUS13375</name>
</gene>
<dbReference type="PROSITE" id="PS00280">
    <property type="entry name" value="BPTI_KUNITZ_1"/>
    <property type="match status" value="2"/>
</dbReference>
<dbReference type="InterPro" id="IPR036880">
    <property type="entry name" value="Kunitz_BPTI_sf"/>
</dbReference>
<keyword evidence="1" id="KW-0646">Protease inhibitor</keyword>
<dbReference type="CDD" id="cd00109">
    <property type="entry name" value="Kunitz-type"/>
    <property type="match status" value="2"/>
</dbReference>
<protein>
    <recommendedName>
        <fullName evidence="5">BPTI/Kunitz inhibitor domain-containing protein</fullName>
    </recommendedName>
</protein>
<dbReference type="Pfam" id="PF00014">
    <property type="entry name" value="Kunitz_BPTI"/>
    <property type="match status" value="2"/>
</dbReference>
<dbReference type="InterPro" id="IPR020901">
    <property type="entry name" value="Prtase_inh_Kunz-CS"/>
</dbReference>
<dbReference type="InterPro" id="IPR002223">
    <property type="entry name" value="Kunitz_BPTI"/>
</dbReference>
<feature type="region of interest" description="Disordered" evidence="4">
    <location>
        <begin position="209"/>
        <end position="233"/>
    </location>
</feature>
<keyword evidence="7" id="KW-1185">Reference proteome</keyword>
<evidence type="ECO:0000256" key="3">
    <source>
        <dbReference type="ARBA" id="ARBA00023157"/>
    </source>
</evidence>
<dbReference type="PANTHER" id="PTHR10083:SF374">
    <property type="entry name" value="BPTI_KUNITZ INHIBITOR DOMAIN-CONTAINING PROTEIN"/>
    <property type="match status" value="1"/>
</dbReference>
<dbReference type="InterPro" id="IPR050098">
    <property type="entry name" value="TFPI/VKTCI-like"/>
</dbReference>
<accession>A0ABP1QSB9</accession>
<dbReference type="EMBL" id="CAXLJM020000041">
    <property type="protein sequence ID" value="CAL8109448.1"/>
    <property type="molecule type" value="Genomic_DNA"/>
</dbReference>
<evidence type="ECO:0000313" key="7">
    <source>
        <dbReference type="Proteomes" id="UP001642540"/>
    </source>
</evidence>
<evidence type="ECO:0000259" key="5">
    <source>
        <dbReference type="PROSITE" id="PS50279"/>
    </source>
</evidence>
<name>A0ABP1QSB9_9HEXA</name>
<feature type="domain" description="BPTI/Kunitz inhibitor" evidence="5">
    <location>
        <begin position="236"/>
        <end position="286"/>
    </location>
</feature>